<name>A0AAJ0F4K0_9PEZI</name>
<protein>
    <submittedName>
        <fullName evidence="1">Uncharacterized protein</fullName>
    </submittedName>
</protein>
<evidence type="ECO:0000313" key="1">
    <source>
        <dbReference type="EMBL" id="KAK1700530.1"/>
    </source>
</evidence>
<gene>
    <name evidence="1" type="ORF">BDP55DRAFT_643281</name>
</gene>
<comment type="caution">
    <text evidence="1">The sequence shown here is derived from an EMBL/GenBank/DDBJ whole genome shotgun (WGS) entry which is preliminary data.</text>
</comment>
<dbReference type="GeneID" id="85458026"/>
<evidence type="ECO:0000313" key="2">
    <source>
        <dbReference type="Proteomes" id="UP001224890"/>
    </source>
</evidence>
<sequence>MGAGQGENVIEPATDGRLKLGCRVCRRRRALSECDWRELRAATEVLGCDVRAPKGSVL</sequence>
<dbReference type="RefSeq" id="XP_060436287.1">
    <property type="nucleotide sequence ID" value="XM_060573500.1"/>
</dbReference>
<reference evidence="1" key="1">
    <citation type="submission" date="2021-06" db="EMBL/GenBank/DDBJ databases">
        <title>Comparative genomics, transcriptomics and evolutionary studies reveal genomic signatures of adaptation to plant cell wall in hemibiotrophic fungi.</title>
        <authorList>
            <consortium name="DOE Joint Genome Institute"/>
            <person name="Baroncelli R."/>
            <person name="Diaz J.F."/>
            <person name="Benocci T."/>
            <person name="Peng M."/>
            <person name="Battaglia E."/>
            <person name="Haridas S."/>
            <person name="Andreopoulos W."/>
            <person name="Labutti K."/>
            <person name="Pangilinan J."/>
            <person name="Floch G.L."/>
            <person name="Makela M.R."/>
            <person name="Henrissat B."/>
            <person name="Grigoriev I.V."/>
            <person name="Crouch J.A."/>
            <person name="De Vries R.P."/>
            <person name="Sukno S.A."/>
            <person name="Thon M.R."/>
        </authorList>
    </citation>
    <scope>NUCLEOTIDE SEQUENCE</scope>
    <source>
        <strain evidence="1">CBS 193.32</strain>
    </source>
</reference>
<accession>A0AAJ0F4K0</accession>
<dbReference type="EMBL" id="JAHMHR010000002">
    <property type="protein sequence ID" value="KAK1700530.1"/>
    <property type="molecule type" value="Genomic_DNA"/>
</dbReference>
<proteinExistence type="predicted"/>
<dbReference type="AlphaFoldDB" id="A0AAJ0F4K0"/>
<keyword evidence="2" id="KW-1185">Reference proteome</keyword>
<organism evidence="1 2">
    <name type="scientific">Colletotrichum godetiae</name>
    <dbReference type="NCBI Taxonomy" id="1209918"/>
    <lineage>
        <taxon>Eukaryota</taxon>
        <taxon>Fungi</taxon>
        <taxon>Dikarya</taxon>
        <taxon>Ascomycota</taxon>
        <taxon>Pezizomycotina</taxon>
        <taxon>Sordariomycetes</taxon>
        <taxon>Hypocreomycetidae</taxon>
        <taxon>Glomerellales</taxon>
        <taxon>Glomerellaceae</taxon>
        <taxon>Colletotrichum</taxon>
        <taxon>Colletotrichum acutatum species complex</taxon>
    </lineage>
</organism>
<dbReference type="Proteomes" id="UP001224890">
    <property type="component" value="Unassembled WGS sequence"/>
</dbReference>